<dbReference type="InterPro" id="IPR038186">
    <property type="entry name" value="CHAD_dom_sf"/>
</dbReference>
<dbReference type="Proteomes" id="UP000001176">
    <property type="component" value="Chromosome"/>
</dbReference>
<sequence>MECMIVSDRATATVPDSRRAAPIVLGQGDTVRVAVRRIVATIHDHLAANLPVAIDGRNAEGVHQVRVALRRFRALAGLLRRDTPNVVLEGASAHARSLAGAVGDARNWDVFLLTTVPGLAALTQVDVDVAGVVTPLAQPLRHAAYGQVQSVLGGEEARQFLRLLGQMGDGDVWLASLSAAGQETLEEPAIDFAVRHLTRLHRKALRKGRDFALLTPKERHEVRLVLKKLRYTAEFFNALHMPGGKAKPYIRRLAALQDVLGMDSDVLTTRSLLARLGEHGGDALQHTVGAVTGFLCCRQLGVHGTAHKKWRKFCRRPVFWQP</sequence>
<proteinExistence type="predicted"/>
<protein>
    <submittedName>
        <fullName evidence="2">Putative adenylate cyclase</fullName>
    </submittedName>
</protein>
<dbReference type="PANTHER" id="PTHR39339:SF1">
    <property type="entry name" value="CHAD DOMAIN-CONTAINING PROTEIN"/>
    <property type="match status" value="1"/>
</dbReference>
<dbReference type="InterPro" id="IPR007899">
    <property type="entry name" value="CHAD_dom"/>
</dbReference>
<reference evidence="2 3" key="1">
    <citation type="journal article" date="2009" name="BMC Genomics">
        <title>Complete genome sequence of the sugarcane nitrogen-fixing endophyte Gluconacetobacter diazotrophicus Pal5.</title>
        <authorList>
            <person name="Bertalan M."/>
            <person name="Albano R."/>
            <person name="Padua V."/>
            <person name="Rouws L."/>
            <person name="Rojas C."/>
            <person name="Hemerly A."/>
            <person name="Teixeira K."/>
            <person name="Schwab S."/>
            <person name="Araujo J."/>
            <person name="Oliveira A."/>
            <person name="Franca L."/>
            <person name="Magalhaes V."/>
            <person name="Alqueres S."/>
            <person name="Cardoso A."/>
            <person name="Almeida W."/>
            <person name="Loureiro M.M."/>
            <person name="Nogueira E."/>
            <person name="Cidade D."/>
            <person name="Oliveira D."/>
            <person name="Simao T."/>
            <person name="Macedo J."/>
            <person name="Valadao A."/>
            <person name="Dreschsel M."/>
            <person name="Freitas F."/>
            <person name="Vidal M."/>
            <person name="Guedes H."/>
            <person name="Rodrigues E."/>
            <person name="Meneses C."/>
            <person name="Brioso P."/>
            <person name="Pozzer L."/>
            <person name="Figueiredo D."/>
            <person name="Montano H."/>
            <person name="Junior J."/>
            <person name="Filho G."/>
            <person name="Flores V."/>
            <person name="Ferreira B."/>
            <person name="Branco A."/>
            <person name="Gonzalez P."/>
            <person name="Guillobel H."/>
            <person name="Lemos M."/>
            <person name="Seibel L."/>
            <person name="Macedo J."/>
            <person name="Alves-Ferreira M."/>
            <person name="Sachetto-Martins G."/>
            <person name="Coelho A."/>
            <person name="Santos E."/>
            <person name="Amaral G."/>
            <person name="Neves A."/>
            <person name="Pacheco A.B."/>
            <person name="Carvalho D."/>
            <person name="Lery L."/>
            <person name="Bisch P."/>
            <person name="Rossle S.C."/>
            <person name="Urmenyi T."/>
            <person name="Kruger W.V."/>
            <person name="Martins O."/>
            <person name="Baldani J.I."/>
            <person name="Ferreira P.C."/>
        </authorList>
    </citation>
    <scope>NUCLEOTIDE SEQUENCE [LARGE SCALE GENOMIC DNA]</scope>
    <source>
        <strain evidence="3">ATCC 49037 / DSM 5601 / CCUG 37298 / CIP 103539 / LMG 7603 / PAl5</strain>
    </source>
</reference>
<dbReference type="SMART" id="SM00880">
    <property type="entry name" value="CHAD"/>
    <property type="match status" value="1"/>
</dbReference>
<evidence type="ECO:0000313" key="2">
    <source>
        <dbReference type="EMBL" id="CAP56362.1"/>
    </source>
</evidence>
<evidence type="ECO:0000259" key="1">
    <source>
        <dbReference type="PROSITE" id="PS51708"/>
    </source>
</evidence>
<dbReference type="PROSITE" id="PS51708">
    <property type="entry name" value="CHAD"/>
    <property type="match status" value="1"/>
</dbReference>
<evidence type="ECO:0000313" key="3">
    <source>
        <dbReference type="Proteomes" id="UP000001176"/>
    </source>
</evidence>
<accession>A9HMX2</accession>
<dbReference type="PANTHER" id="PTHR39339">
    <property type="entry name" value="SLR1444 PROTEIN"/>
    <property type="match status" value="1"/>
</dbReference>
<dbReference type="Gene3D" id="1.40.20.10">
    <property type="entry name" value="CHAD domain"/>
    <property type="match status" value="1"/>
</dbReference>
<dbReference type="EMBL" id="AM889285">
    <property type="protein sequence ID" value="CAP56362.1"/>
    <property type="molecule type" value="Genomic_DNA"/>
</dbReference>
<gene>
    <name evidence="2" type="ordered locus">GDI2419</name>
</gene>
<organism evidence="2 3">
    <name type="scientific">Gluconacetobacter diazotrophicus (strain ATCC 49037 / DSM 5601 / CCUG 37298 / CIP 103539 / LMG 7603 / PAl5)</name>
    <dbReference type="NCBI Taxonomy" id="272568"/>
    <lineage>
        <taxon>Bacteria</taxon>
        <taxon>Pseudomonadati</taxon>
        <taxon>Pseudomonadota</taxon>
        <taxon>Alphaproteobacteria</taxon>
        <taxon>Acetobacterales</taxon>
        <taxon>Acetobacteraceae</taxon>
        <taxon>Gluconacetobacter</taxon>
    </lineage>
</organism>
<dbReference type="KEGG" id="gdi:GDI2419"/>
<dbReference type="AlphaFoldDB" id="A9HMX2"/>
<keyword evidence="3" id="KW-1185">Reference proteome</keyword>
<feature type="domain" description="CHAD" evidence="1">
    <location>
        <begin position="28"/>
        <end position="322"/>
    </location>
</feature>
<dbReference type="Pfam" id="PF05235">
    <property type="entry name" value="CHAD"/>
    <property type="match status" value="1"/>
</dbReference>
<name>A9HMX2_GLUDA</name>